<evidence type="ECO:0000313" key="2">
    <source>
        <dbReference type="EMBL" id="CAG89984.2"/>
    </source>
</evidence>
<evidence type="ECO:0000256" key="1">
    <source>
        <dbReference type="SAM" id="SignalP"/>
    </source>
</evidence>
<feature type="signal peptide" evidence="1">
    <location>
        <begin position="1"/>
        <end position="18"/>
    </location>
</feature>
<organism evidence="2 3">
    <name type="scientific">Debaryomyces hansenii (strain ATCC 36239 / CBS 767 / BCRC 21394 / JCM 1990 / NBRC 0083 / IGC 2968)</name>
    <name type="common">Yeast</name>
    <name type="synonym">Torulaspora hansenii</name>
    <dbReference type="NCBI Taxonomy" id="284592"/>
    <lineage>
        <taxon>Eukaryota</taxon>
        <taxon>Fungi</taxon>
        <taxon>Dikarya</taxon>
        <taxon>Ascomycota</taxon>
        <taxon>Saccharomycotina</taxon>
        <taxon>Pichiomycetes</taxon>
        <taxon>Debaryomycetaceae</taxon>
        <taxon>Debaryomyces</taxon>
    </lineage>
</organism>
<gene>
    <name evidence="2" type="ordered locus">DEHA2G00286g</name>
</gene>
<dbReference type="EMBL" id="CR382139">
    <property type="protein sequence ID" value="CAG89984.2"/>
    <property type="molecule type" value="Genomic_DNA"/>
</dbReference>
<dbReference type="GeneID" id="2904400"/>
<evidence type="ECO:0000313" key="3">
    <source>
        <dbReference type="Proteomes" id="UP000000599"/>
    </source>
</evidence>
<dbReference type="RefSeq" id="XP_461543.2">
    <property type="nucleotide sequence ID" value="XM_461543.1"/>
</dbReference>
<feature type="chain" id="PRO_5004271076" evidence="1">
    <location>
        <begin position="19"/>
        <end position="122"/>
    </location>
</feature>
<reference evidence="2 3" key="1">
    <citation type="journal article" date="2004" name="Nature">
        <title>Genome evolution in yeasts.</title>
        <authorList>
            <consortium name="Genolevures"/>
            <person name="Dujon B."/>
            <person name="Sherman D."/>
            <person name="Fischer G."/>
            <person name="Durrens P."/>
            <person name="Casaregola S."/>
            <person name="Lafontaine I."/>
            <person name="de Montigny J."/>
            <person name="Marck C."/>
            <person name="Neuveglise C."/>
            <person name="Talla E."/>
            <person name="Goffard N."/>
            <person name="Frangeul L."/>
            <person name="Aigle M."/>
            <person name="Anthouard V."/>
            <person name="Babour A."/>
            <person name="Barbe V."/>
            <person name="Barnay S."/>
            <person name="Blanchin S."/>
            <person name="Beckerich J.M."/>
            <person name="Beyne E."/>
            <person name="Bleykasten C."/>
            <person name="Boisrame A."/>
            <person name="Boyer J."/>
            <person name="Cattolico L."/>
            <person name="Confanioleri F."/>
            <person name="de Daruvar A."/>
            <person name="Despons L."/>
            <person name="Fabre E."/>
            <person name="Fairhead C."/>
            <person name="Ferry-Dumazet H."/>
            <person name="Groppi A."/>
            <person name="Hantraye F."/>
            <person name="Hennequin C."/>
            <person name="Jauniaux N."/>
            <person name="Joyet P."/>
            <person name="Kachouri R."/>
            <person name="Kerrest A."/>
            <person name="Koszul R."/>
            <person name="Lemaire M."/>
            <person name="Lesur I."/>
            <person name="Ma L."/>
            <person name="Muller H."/>
            <person name="Nicaud J.M."/>
            <person name="Nikolski M."/>
            <person name="Oztas S."/>
            <person name="Ozier-Kalogeropoulos O."/>
            <person name="Pellenz S."/>
            <person name="Potier S."/>
            <person name="Richard G.F."/>
            <person name="Straub M.L."/>
            <person name="Suleau A."/>
            <person name="Swennene D."/>
            <person name="Tekaia F."/>
            <person name="Wesolowski-Louvel M."/>
            <person name="Westhof E."/>
            <person name="Wirth B."/>
            <person name="Zeniou-Meyer M."/>
            <person name="Zivanovic I."/>
            <person name="Bolotin-Fukuhara M."/>
            <person name="Thierry A."/>
            <person name="Bouchier C."/>
            <person name="Caudron B."/>
            <person name="Scarpelli C."/>
            <person name="Gaillardin C."/>
            <person name="Weissenbach J."/>
            <person name="Wincker P."/>
            <person name="Souciet J.L."/>
        </authorList>
    </citation>
    <scope>NUCLEOTIDE SEQUENCE [LARGE SCALE GENOMIC DNA]</scope>
    <source>
        <strain evidence="3">ATCC 36239 / CBS 767 / BCRC 21394 / JCM 1990 / NBRC 0083 / IGC 2968</strain>
    </source>
</reference>
<sequence length="122" mass="13604">MIFNISLLVLVNILLAEGAEIFSYHGQDCGGDSSGNIQLDVNTCYGMTGGNQKSLYVSNESDDYTVHVWYGNMQCHDAESAFYNHNTCCNLEDDEFSVMVTRGDIKSANLKPQKNVKIDNFF</sequence>
<proteinExistence type="predicted"/>
<dbReference type="InParanoid" id="Q6BJS8"/>
<dbReference type="VEuPathDB" id="FungiDB:DEHA2G00286g"/>
<dbReference type="Proteomes" id="UP000000599">
    <property type="component" value="Chromosome G"/>
</dbReference>
<keyword evidence="3" id="KW-1185">Reference proteome</keyword>
<name>Q6BJS8_DEBHA</name>
<keyword evidence="1" id="KW-0732">Signal</keyword>
<dbReference type="HOGENOM" id="CLU_2026654_0_0_1"/>
<protein>
    <submittedName>
        <fullName evidence="2">DEHA2G00286p</fullName>
    </submittedName>
</protein>
<dbReference type="OrthoDB" id="10326039at2759"/>
<dbReference type="KEGG" id="dha:DEHA2G00286g"/>
<dbReference type="AlphaFoldDB" id="Q6BJS8"/>
<accession>Q6BJS8</accession>